<comment type="caution">
    <text evidence="2">The sequence shown here is derived from an EMBL/GenBank/DDBJ whole genome shotgun (WGS) entry which is preliminary data.</text>
</comment>
<evidence type="ECO:0000256" key="1">
    <source>
        <dbReference type="SAM" id="MobiDB-lite"/>
    </source>
</evidence>
<keyword evidence="3" id="KW-1185">Reference proteome</keyword>
<protein>
    <submittedName>
        <fullName evidence="2">Uncharacterized protein</fullName>
    </submittedName>
</protein>
<dbReference type="Proteomes" id="UP000245754">
    <property type="component" value="Unassembled WGS sequence"/>
</dbReference>
<name>A0A316FI72_9BURK</name>
<dbReference type="EMBL" id="QGGT01000001">
    <property type="protein sequence ID" value="PWK37330.1"/>
    <property type="molecule type" value="Genomic_DNA"/>
</dbReference>
<feature type="compositionally biased region" description="Basic and acidic residues" evidence="1">
    <location>
        <begin position="151"/>
        <end position="163"/>
    </location>
</feature>
<evidence type="ECO:0000313" key="2">
    <source>
        <dbReference type="EMBL" id="PWK37330.1"/>
    </source>
</evidence>
<reference evidence="2 3" key="1">
    <citation type="submission" date="2018-05" db="EMBL/GenBank/DDBJ databases">
        <title>Genomic Encyclopedia of Type Strains, Phase IV (KMG-V): Genome sequencing to study the core and pangenomes of soil and plant-associated prokaryotes.</title>
        <authorList>
            <person name="Whitman W."/>
        </authorList>
    </citation>
    <scope>NUCLEOTIDE SEQUENCE [LARGE SCALE GENOMIC DNA]</scope>
    <source>
        <strain evidence="2 3">SLV-132</strain>
    </source>
</reference>
<dbReference type="AlphaFoldDB" id="A0A316FI72"/>
<sequence length="273" mass="31269">MSGPDTRSVRLFARRQYWQLQFGRVEALAIDDHGPRDREQHRAMIWRHGYGYLGHVVQCDIEHGDLRGELERRSRGTVGPGQYADYPTRRQVCRNILGRQLTRRGGHTVANAGQRHADVDGMHGLPWLEGRLLRERMLSARGPADSAGTHDALDTRHLPDTKPRFGVREKIGHIGGVRMLANRPCGTAYPDVVDADERRHRRLEAAERKCAVVRTLSHPLKLTYDRQFGAPLRSPDAYDVPPHITNKDRKWRPLIHRWDNRLLTATAFATRKT</sequence>
<proteinExistence type="predicted"/>
<gene>
    <name evidence="2" type="ORF">C7419_1011212</name>
</gene>
<organism evidence="2 3">
    <name type="scientific">Cupriavidus plantarum</name>
    <dbReference type="NCBI Taxonomy" id="942865"/>
    <lineage>
        <taxon>Bacteria</taxon>
        <taxon>Pseudomonadati</taxon>
        <taxon>Pseudomonadota</taxon>
        <taxon>Betaproteobacteria</taxon>
        <taxon>Burkholderiales</taxon>
        <taxon>Burkholderiaceae</taxon>
        <taxon>Cupriavidus</taxon>
    </lineage>
</organism>
<evidence type="ECO:0000313" key="3">
    <source>
        <dbReference type="Proteomes" id="UP000245754"/>
    </source>
</evidence>
<feature type="region of interest" description="Disordered" evidence="1">
    <location>
        <begin position="142"/>
        <end position="163"/>
    </location>
</feature>
<accession>A0A316FI72</accession>